<dbReference type="EMBL" id="MU394342">
    <property type="protein sequence ID" value="KAI6084099.1"/>
    <property type="molecule type" value="Genomic_DNA"/>
</dbReference>
<dbReference type="Proteomes" id="UP001497680">
    <property type="component" value="Unassembled WGS sequence"/>
</dbReference>
<protein>
    <submittedName>
        <fullName evidence="1">SNF2 family N-terminal domain-containing protein</fullName>
    </submittedName>
</protein>
<name>A0ACC0CUF4_9PEZI</name>
<evidence type="ECO:0000313" key="2">
    <source>
        <dbReference type="Proteomes" id="UP001497680"/>
    </source>
</evidence>
<comment type="caution">
    <text evidence="1">The sequence shown here is derived from an EMBL/GenBank/DDBJ whole genome shotgun (WGS) entry which is preliminary data.</text>
</comment>
<organism evidence="1 2">
    <name type="scientific">Hypoxylon rubiginosum</name>
    <dbReference type="NCBI Taxonomy" id="110542"/>
    <lineage>
        <taxon>Eukaryota</taxon>
        <taxon>Fungi</taxon>
        <taxon>Dikarya</taxon>
        <taxon>Ascomycota</taxon>
        <taxon>Pezizomycotina</taxon>
        <taxon>Sordariomycetes</taxon>
        <taxon>Xylariomycetidae</taxon>
        <taxon>Xylariales</taxon>
        <taxon>Hypoxylaceae</taxon>
        <taxon>Hypoxylon</taxon>
    </lineage>
</organism>
<keyword evidence="2" id="KW-1185">Reference proteome</keyword>
<gene>
    <name evidence="1" type="ORF">F4821DRAFT_178866</name>
</gene>
<sequence>MCPGGRCRLIGRYIFQIPDIPGTYDQRVLDTLQSEYRVELESPGRFTSPGDVHISGRIPSEHSQMIQGLLDEQSLQLFVSCITNTGQITSKPSKSSRISKCILEITVYGPFELFGEIGSWFQEYEIYLQDPRVCYVNTKYCNPQRLSSGNPGSCPFVSDVINRSEIVQEQVQNMPTQSDMLDIFSSHCDLDEATQPTAIKTTLKKHQRQALTFMLQRESGWAFDQTRPDIWEEMERDQGFIFINKISNTYQSQEPPQFFGGIIADPMGLGKTLTMIALVANDLDLQRGIPLSTYTNHENMPDVPSTLVIIPPPLLDSWEEQLSEHAVCGVLIWCRHHGKDRLASIEELNSANLVLTTYHTVSAEWKSEQATHNSVLYSVRWRRIILDEAHFIRNSHSMMSRAVCALPSVSRWAVTGTPVQNRLNDLSSLLKFIRAAPYDDPRQFDIDISQLWKSGEDELAVQRLKYLSTCLLLRRPKATINLPSRNDLLFPVEFRHEERTAYEALRQQAITRIDEALSGGHVAQGATVYANALQQIESLRLFSNLGLHYHLRHDNTKVQDWANVAQQAFNARREMEPTICKECSSSLDLTETLLDEASQAHHTASFFSCLQIVCGECIRKSERDGRTLSCGDTPSCPVASVSLSSRAFEEMSNARDTRANNIPLKLPSKISALVADNQSQPQHVKCIVFSTWRLTLDIVQSGLEQASIPCIRFDGKVAQKDRGAVVDRFRADPSVRVMLLTLSCGAVGLTLTVASRAYLIEPHWNPTLEEQALARIHRLGQTREVTTVRLYMRDSFEEQVIKVQESKKQLANVLLSPHDGTQTNDSLGTLQNLRMLL</sequence>
<proteinExistence type="predicted"/>
<reference evidence="1 2" key="1">
    <citation type="journal article" date="2022" name="New Phytol.">
        <title>Ecological generalism drives hyperdiversity of secondary metabolite gene clusters in xylarialean endophytes.</title>
        <authorList>
            <person name="Franco M.E.E."/>
            <person name="Wisecaver J.H."/>
            <person name="Arnold A.E."/>
            <person name="Ju Y.M."/>
            <person name="Slot J.C."/>
            <person name="Ahrendt S."/>
            <person name="Moore L.P."/>
            <person name="Eastman K.E."/>
            <person name="Scott K."/>
            <person name="Konkel Z."/>
            <person name="Mondo S.J."/>
            <person name="Kuo A."/>
            <person name="Hayes R.D."/>
            <person name="Haridas S."/>
            <person name="Andreopoulos B."/>
            <person name="Riley R."/>
            <person name="LaButti K."/>
            <person name="Pangilinan J."/>
            <person name="Lipzen A."/>
            <person name="Amirebrahimi M."/>
            <person name="Yan J."/>
            <person name="Adam C."/>
            <person name="Keymanesh K."/>
            <person name="Ng V."/>
            <person name="Louie K."/>
            <person name="Northen T."/>
            <person name="Drula E."/>
            <person name="Henrissat B."/>
            <person name="Hsieh H.M."/>
            <person name="Youens-Clark K."/>
            <person name="Lutzoni F."/>
            <person name="Miadlikowska J."/>
            <person name="Eastwood D.C."/>
            <person name="Hamelin R.C."/>
            <person name="Grigoriev I.V."/>
            <person name="U'Ren J.M."/>
        </authorList>
    </citation>
    <scope>NUCLEOTIDE SEQUENCE [LARGE SCALE GENOMIC DNA]</scope>
    <source>
        <strain evidence="1 2">ER1909</strain>
    </source>
</reference>
<accession>A0ACC0CUF4</accession>
<evidence type="ECO:0000313" key="1">
    <source>
        <dbReference type="EMBL" id="KAI6084099.1"/>
    </source>
</evidence>